<dbReference type="PATRIC" id="fig|36807.3.peg.2684"/>
<sequence length="200" mass="20559">MSGFAVLAVLGFGVAYIGPMTATSPRAQAAEVAPISLYASTIANAQAYLAASDQTVGLGRDGVVYSVYVTPKPTPTPTPSAAKGSSSSSSSWSPPFVAPDPGTAQSIAYGMVQQRGWGDDEFACLVALWNKESGWRVGAYNAGSGAYGIPQALPGSKMASAGSDWETNPATQIAWGLGYIGGRYSSPCGAWSHSQSTGWY</sequence>
<dbReference type="STRING" id="36807.Mlaev_02637"/>
<proteinExistence type="predicted"/>
<dbReference type="SUPFAM" id="SSF53955">
    <property type="entry name" value="Lysozyme-like"/>
    <property type="match status" value="1"/>
</dbReference>
<dbReference type="AlphaFoldDB" id="A0A150H6X9"/>
<keyword evidence="3" id="KW-1185">Reference proteome</keyword>
<dbReference type="EMBL" id="LRAD01000056">
    <property type="protein sequence ID" value="KXZ57852.1"/>
    <property type="molecule type" value="Genomic_DNA"/>
</dbReference>
<reference evidence="2 3" key="1">
    <citation type="submission" date="2016-01" db="EMBL/GenBank/DDBJ databases">
        <title>Draft genome sequences of Microbacterium laevaniformans LCDC 91-0039 and the type strain of Microbacterium hominis LCDC 84-209.</title>
        <authorList>
            <person name="Bernier A.-M."/>
            <person name="Bernard K."/>
        </authorList>
    </citation>
    <scope>NUCLEOTIDE SEQUENCE [LARGE SCALE GENOMIC DNA]</scope>
    <source>
        <strain evidence="2 3">LCDC 91-0039</strain>
    </source>
</reference>
<protein>
    <recommendedName>
        <fullName evidence="4">Lytic transglycosylase domain-containing protein</fullName>
    </recommendedName>
</protein>
<dbReference type="RefSeq" id="WP_061683732.1">
    <property type="nucleotide sequence ID" value="NZ_BAABEE010000001.1"/>
</dbReference>
<feature type="region of interest" description="Disordered" evidence="1">
    <location>
        <begin position="74"/>
        <end position="96"/>
    </location>
</feature>
<evidence type="ECO:0000313" key="2">
    <source>
        <dbReference type="EMBL" id="KXZ57852.1"/>
    </source>
</evidence>
<accession>A0A150H6X9</accession>
<name>A0A150H6X9_9MICO</name>
<gene>
    <name evidence="2" type="ORF">Mlaev_02637</name>
</gene>
<evidence type="ECO:0008006" key="4">
    <source>
        <dbReference type="Google" id="ProtNLM"/>
    </source>
</evidence>
<evidence type="ECO:0000256" key="1">
    <source>
        <dbReference type="SAM" id="MobiDB-lite"/>
    </source>
</evidence>
<evidence type="ECO:0000313" key="3">
    <source>
        <dbReference type="Proteomes" id="UP000075357"/>
    </source>
</evidence>
<dbReference type="InterPro" id="IPR023346">
    <property type="entry name" value="Lysozyme-like_dom_sf"/>
</dbReference>
<comment type="caution">
    <text evidence="2">The sequence shown here is derived from an EMBL/GenBank/DDBJ whole genome shotgun (WGS) entry which is preliminary data.</text>
</comment>
<feature type="compositionally biased region" description="Low complexity" evidence="1">
    <location>
        <begin position="79"/>
        <end position="95"/>
    </location>
</feature>
<dbReference type="Proteomes" id="UP000075357">
    <property type="component" value="Unassembled WGS sequence"/>
</dbReference>
<organism evidence="2 3">
    <name type="scientific">Microbacterium laevaniformans</name>
    <dbReference type="NCBI Taxonomy" id="36807"/>
    <lineage>
        <taxon>Bacteria</taxon>
        <taxon>Bacillati</taxon>
        <taxon>Actinomycetota</taxon>
        <taxon>Actinomycetes</taxon>
        <taxon>Micrococcales</taxon>
        <taxon>Microbacteriaceae</taxon>
        <taxon>Microbacterium</taxon>
    </lineage>
</organism>